<reference evidence="5" key="1">
    <citation type="submission" date="2023-06" db="EMBL/GenBank/DDBJ databases">
        <title>Multi-omics analyses reveal the molecular pathogenesis toolkit of Lasiodiplodia hormozganensis, a cross-kingdom pathogen.</title>
        <authorList>
            <person name="Felix C."/>
            <person name="Meneses R."/>
            <person name="Goncalves M.F.M."/>
            <person name="Tilleman L."/>
            <person name="Duarte A.S."/>
            <person name="Jorrin-Novo J.V."/>
            <person name="Van De Peer Y."/>
            <person name="Deforce D."/>
            <person name="Van Nieuwerburgh F."/>
            <person name="Esteves A.C."/>
            <person name="Alves A."/>
        </authorList>
    </citation>
    <scope>NUCLEOTIDE SEQUENCE</scope>
    <source>
        <strain evidence="5">CBS 339.90</strain>
    </source>
</reference>
<keyword evidence="2 3" id="KW-0378">Hydrolase</keyword>
<comment type="similarity">
    <text evidence="1 3">Belongs to the type-B carboxylesterase/lipase family.</text>
</comment>
<dbReference type="InterPro" id="IPR050309">
    <property type="entry name" value="Type-B_Carboxylest/Lipase"/>
</dbReference>
<dbReference type="PROSITE" id="PS00941">
    <property type="entry name" value="CARBOXYLESTERASE_B_2"/>
    <property type="match status" value="1"/>
</dbReference>
<feature type="chain" id="PRO_5041485864" description="Carboxylic ester hydrolase" evidence="3">
    <location>
        <begin position="20"/>
        <end position="536"/>
    </location>
</feature>
<dbReference type="InterPro" id="IPR019826">
    <property type="entry name" value="Carboxylesterase_B_AS"/>
</dbReference>
<dbReference type="SUPFAM" id="SSF53474">
    <property type="entry name" value="alpha/beta-Hydrolases"/>
    <property type="match status" value="1"/>
</dbReference>
<dbReference type="PROSITE" id="PS00122">
    <property type="entry name" value="CARBOXYLESTERASE_B_1"/>
    <property type="match status" value="1"/>
</dbReference>
<evidence type="ECO:0000256" key="3">
    <source>
        <dbReference type="RuleBase" id="RU361235"/>
    </source>
</evidence>
<evidence type="ECO:0000313" key="5">
    <source>
        <dbReference type="EMBL" id="KAK0647916.1"/>
    </source>
</evidence>
<dbReference type="Proteomes" id="UP001175001">
    <property type="component" value="Unassembled WGS sequence"/>
</dbReference>
<organism evidence="5 6">
    <name type="scientific">Lasiodiplodia hormozganensis</name>
    <dbReference type="NCBI Taxonomy" id="869390"/>
    <lineage>
        <taxon>Eukaryota</taxon>
        <taxon>Fungi</taxon>
        <taxon>Dikarya</taxon>
        <taxon>Ascomycota</taxon>
        <taxon>Pezizomycotina</taxon>
        <taxon>Dothideomycetes</taxon>
        <taxon>Dothideomycetes incertae sedis</taxon>
        <taxon>Botryosphaeriales</taxon>
        <taxon>Botryosphaeriaceae</taxon>
        <taxon>Lasiodiplodia</taxon>
    </lineage>
</organism>
<dbReference type="InterPro" id="IPR002018">
    <property type="entry name" value="CarbesteraseB"/>
</dbReference>
<keyword evidence="6" id="KW-1185">Reference proteome</keyword>
<evidence type="ECO:0000256" key="1">
    <source>
        <dbReference type="ARBA" id="ARBA00005964"/>
    </source>
</evidence>
<comment type="caution">
    <text evidence="5">The sequence shown here is derived from an EMBL/GenBank/DDBJ whole genome shotgun (WGS) entry which is preliminary data.</text>
</comment>
<dbReference type="InterPro" id="IPR019819">
    <property type="entry name" value="Carboxylesterase_B_CS"/>
</dbReference>
<dbReference type="PANTHER" id="PTHR11559">
    <property type="entry name" value="CARBOXYLESTERASE"/>
    <property type="match status" value="1"/>
</dbReference>
<dbReference type="InterPro" id="IPR029058">
    <property type="entry name" value="AB_hydrolase_fold"/>
</dbReference>
<evidence type="ECO:0000313" key="6">
    <source>
        <dbReference type="Proteomes" id="UP001175001"/>
    </source>
</evidence>
<dbReference type="EMBL" id="JAUJDW010000041">
    <property type="protein sequence ID" value="KAK0647916.1"/>
    <property type="molecule type" value="Genomic_DNA"/>
</dbReference>
<dbReference type="Gene3D" id="3.40.50.1820">
    <property type="entry name" value="alpha/beta hydrolase"/>
    <property type="match status" value="2"/>
</dbReference>
<accession>A0AA40CQR8</accession>
<keyword evidence="3" id="KW-0732">Signal</keyword>
<dbReference type="AlphaFoldDB" id="A0AA40CQR8"/>
<sequence>MMLLPLTLLFAFLAAPAFATPDDNNAYLALTTNGPIIGHPAANAPGVTEYLGIPYAAPPIGPLRFAAPQPYSGSNETFIASHYGYTCPQTASARVAYPDRTPQAQRIVAAFAGQLNHTQSEDCLTLNIWTRTTTSSPNSSTAAGDPSAKEEEEVPLKPILVFIHGGRFTIGESNTPFFDGTKLAASQDLIVVTINYRVSIFGFPGDAAGLKNLAFRDQRLAVEWVRDNAAAFGGDAGRIVVAGQSAGGAAVDYWAYAHRDDPVVAGIVPMSGNVWSFPVSSESTAAERWANVSAAAGCAAGVEGGVLDCMRGKDFEVIKKAVAGLKLPTVSGQGRSEAVFQPTVDNETVFNQEVLKKMTDAGEFARVPYLVGNTDFEAGYYRWAAYGAGSILTDAQWDNFNLVTFTCPSTYGAAARARFGVPSWVYRYGGDWDNLRLYPNSSAYHGSDMHALFGNSEEVSGLPEEEPQTGLTRVVMEAWAAFARDSRGALHDLGWGEYSDNILVELGFNKSALPTFASPQKYASTCASLNLSFYSD</sequence>
<evidence type="ECO:0000259" key="4">
    <source>
        <dbReference type="Pfam" id="PF00135"/>
    </source>
</evidence>
<dbReference type="GO" id="GO:0016787">
    <property type="term" value="F:hydrolase activity"/>
    <property type="evidence" value="ECO:0007669"/>
    <property type="project" value="UniProtKB-KW"/>
</dbReference>
<gene>
    <name evidence="5" type="primary">LIP1_0</name>
    <name evidence="5" type="ORF">DIS24_g7223</name>
</gene>
<protein>
    <recommendedName>
        <fullName evidence="3">Carboxylic ester hydrolase</fullName>
        <ecNumber evidence="3">3.1.1.-</ecNumber>
    </recommendedName>
</protein>
<dbReference type="EC" id="3.1.1.-" evidence="3"/>
<feature type="domain" description="Carboxylesterase type B" evidence="4">
    <location>
        <begin position="31"/>
        <end position="382"/>
    </location>
</feature>
<dbReference type="Pfam" id="PF00135">
    <property type="entry name" value="COesterase"/>
    <property type="match status" value="1"/>
</dbReference>
<feature type="signal peptide" evidence="3">
    <location>
        <begin position="1"/>
        <end position="19"/>
    </location>
</feature>
<name>A0AA40CQR8_9PEZI</name>
<evidence type="ECO:0000256" key="2">
    <source>
        <dbReference type="ARBA" id="ARBA00022801"/>
    </source>
</evidence>
<proteinExistence type="inferred from homology"/>